<feature type="domain" description="KOW" evidence="4">
    <location>
        <begin position="49"/>
        <end position="76"/>
    </location>
</feature>
<dbReference type="SUPFAM" id="SSF50104">
    <property type="entry name" value="Translation proteins SH3-like domain"/>
    <property type="match status" value="1"/>
</dbReference>
<dbReference type="InterPro" id="IPR005824">
    <property type="entry name" value="KOW"/>
</dbReference>
<protein>
    <recommendedName>
        <fullName evidence="4">KOW domain-containing protein</fullName>
    </recommendedName>
</protein>
<reference evidence="5" key="1">
    <citation type="submission" date="2021-01" db="EMBL/GenBank/DDBJ databases">
        <authorList>
            <person name="Corre E."/>
            <person name="Pelletier E."/>
            <person name="Niang G."/>
            <person name="Scheremetjew M."/>
            <person name="Finn R."/>
            <person name="Kale V."/>
            <person name="Holt S."/>
            <person name="Cochrane G."/>
            <person name="Meng A."/>
            <person name="Brown T."/>
            <person name="Cohen L."/>
        </authorList>
    </citation>
    <scope>NUCLEOTIDE SEQUENCE</scope>
    <source>
        <strain evidence="5">PLY182g</strain>
    </source>
</reference>
<sequence>MAKLNVNKTSSRRKMRKAHFGATSVERRARMACPLSKELFLRHHVRSIPVRVEDEVKVLRGAFKGKEGKVVQCYRKKYVIHVERCTRDKANGQTIHVGIDASNCMITKLKMDKCRKNILDRKNRMKIGQSKGDVSANIVD</sequence>
<dbReference type="GO" id="GO:0015934">
    <property type="term" value="C:large ribosomal subunit"/>
    <property type="evidence" value="ECO:0007669"/>
    <property type="project" value="InterPro"/>
</dbReference>
<organism evidence="5">
    <name type="scientific">Coccolithus braarudii</name>
    <dbReference type="NCBI Taxonomy" id="221442"/>
    <lineage>
        <taxon>Eukaryota</taxon>
        <taxon>Haptista</taxon>
        <taxon>Haptophyta</taxon>
        <taxon>Prymnesiophyceae</taxon>
        <taxon>Coccolithales</taxon>
        <taxon>Coccolithaceae</taxon>
        <taxon>Coccolithus</taxon>
    </lineage>
</organism>
<dbReference type="AlphaFoldDB" id="A0A7S0LDR3"/>
<dbReference type="InterPro" id="IPR041988">
    <property type="entry name" value="Ribosomal_uL24_KOW"/>
</dbReference>
<name>A0A7S0LDR3_9EUKA</name>
<evidence type="ECO:0000259" key="4">
    <source>
        <dbReference type="SMART" id="SM00739"/>
    </source>
</evidence>
<dbReference type="NCBIfam" id="TIGR01080">
    <property type="entry name" value="rplX_A_E"/>
    <property type="match status" value="1"/>
</dbReference>
<keyword evidence="2" id="KW-0689">Ribosomal protein</keyword>
<dbReference type="InterPro" id="IPR005756">
    <property type="entry name" value="Ribosomal_uL24_euk/arc"/>
</dbReference>
<dbReference type="Pfam" id="PF00467">
    <property type="entry name" value="KOW"/>
    <property type="match status" value="1"/>
</dbReference>
<dbReference type="SMART" id="SM00739">
    <property type="entry name" value="KOW"/>
    <property type="match status" value="1"/>
</dbReference>
<dbReference type="EMBL" id="HBEY01027979">
    <property type="protein sequence ID" value="CAD8609881.1"/>
    <property type="molecule type" value="Transcribed_RNA"/>
</dbReference>
<dbReference type="PANTHER" id="PTHR11143">
    <property type="entry name" value="60S RIBOSOMAL PROTEIN L26 FAMILY MEMBER"/>
    <property type="match status" value="1"/>
</dbReference>
<comment type="similarity">
    <text evidence="1">Belongs to the universal ribosomal protein uL24 family.</text>
</comment>
<dbReference type="GO" id="GO:0003735">
    <property type="term" value="F:structural constituent of ribosome"/>
    <property type="evidence" value="ECO:0007669"/>
    <property type="project" value="InterPro"/>
</dbReference>
<evidence type="ECO:0000313" key="5">
    <source>
        <dbReference type="EMBL" id="CAD8609881.1"/>
    </source>
</evidence>
<keyword evidence="3" id="KW-0687">Ribonucleoprotein</keyword>
<accession>A0A7S0LDR3</accession>
<dbReference type="Pfam" id="PF16906">
    <property type="entry name" value="Ribosomal_L26"/>
    <property type="match status" value="1"/>
</dbReference>
<evidence type="ECO:0000256" key="2">
    <source>
        <dbReference type="ARBA" id="ARBA00022980"/>
    </source>
</evidence>
<dbReference type="GO" id="GO:0003723">
    <property type="term" value="F:RNA binding"/>
    <property type="evidence" value="ECO:0007669"/>
    <property type="project" value="InterPro"/>
</dbReference>
<evidence type="ECO:0000256" key="1">
    <source>
        <dbReference type="ARBA" id="ARBA00010618"/>
    </source>
</evidence>
<dbReference type="InterPro" id="IPR005825">
    <property type="entry name" value="Ribosomal_uL24_CS"/>
</dbReference>
<dbReference type="FunFam" id="2.30.30.30:FF:000009">
    <property type="entry name" value="60S ribosomal protein L26"/>
    <property type="match status" value="1"/>
</dbReference>
<dbReference type="InterPro" id="IPR014722">
    <property type="entry name" value="Rib_uL2_dom2"/>
</dbReference>
<dbReference type="InterPro" id="IPR008991">
    <property type="entry name" value="Translation_prot_SH3-like_sf"/>
</dbReference>
<evidence type="ECO:0000256" key="3">
    <source>
        <dbReference type="ARBA" id="ARBA00023274"/>
    </source>
</evidence>
<gene>
    <name evidence="5" type="ORF">CPEL01642_LOCUS13259</name>
</gene>
<dbReference type="CDD" id="cd06089">
    <property type="entry name" value="KOW_RPL26"/>
    <property type="match status" value="1"/>
</dbReference>
<dbReference type="GO" id="GO:0006412">
    <property type="term" value="P:translation"/>
    <property type="evidence" value="ECO:0007669"/>
    <property type="project" value="InterPro"/>
</dbReference>
<dbReference type="PROSITE" id="PS01108">
    <property type="entry name" value="RIBOSOMAL_L24"/>
    <property type="match status" value="1"/>
</dbReference>
<dbReference type="Gene3D" id="2.30.30.30">
    <property type="match status" value="1"/>
</dbReference>
<proteinExistence type="inferred from homology"/>